<dbReference type="EMBL" id="JAAKFY010000015">
    <property type="protein sequence ID" value="KAF3844427.1"/>
    <property type="molecule type" value="Genomic_DNA"/>
</dbReference>
<keyword evidence="1" id="KW-0479">Metal-binding</keyword>
<sequence>MYIGWYKRQTQPRGAKEKRGSRCTYPIVFENCSPVEIAVAECSCVVGTALCNHNVALMFQTAHYSTLNLAALPPVLSCIETEQ</sequence>
<dbReference type="AlphaFoldDB" id="A0A7J5Y720"/>
<name>A0A7J5Y720_DISMA</name>
<feature type="domain" description="SWIM-type" evidence="2">
    <location>
        <begin position="33"/>
        <end position="62"/>
    </location>
</feature>
<dbReference type="Proteomes" id="UP000518266">
    <property type="component" value="Unassembled WGS sequence"/>
</dbReference>
<accession>A0A7J5Y720</accession>
<gene>
    <name evidence="3" type="ORF">F7725_007590</name>
</gene>
<dbReference type="GO" id="GO:0008270">
    <property type="term" value="F:zinc ion binding"/>
    <property type="evidence" value="ECO:0007669"/>
    <property type="project" value="UniProtKB-KW"/>
</dbReference>
<keyword evidence="1" id="KW-0862">Zinc</keyword>
<proteinExistence type="predicted"/>
<organism evidence="3 4">
    <name type="scientific">Dissostichus mawsoni</name>
    <name type="common">Antarctic cod</name>
    <dbReference type="NCBI Taxonomy" id="36200"/>
    <lineage>
        <taxon>Eukaryota</taxon>
        <taxon>Metazoa</taxon>
        <taxon>Chordata</taxon>
        <taxon>Craniata</taxon>
        <taxon>Vertebrata</taxon>
        <taxon>Euteleostomi</taxon>
        <taxon>Actinopterygii</taxon>
        <taxon>Neopterygii</taxon>
        <taxon>Teleostei</taxon>
        <taxon>Neoteleostei</taxon>
        <taxon>Acanthomorphata</taxon>
        <taxon>Eupercaria</taxon>
        <taxon>Perciformes</taxon>
        <taxon>Notothenioidei</taxon>
        <taxon>Nototheniidae</taxon>
        <taxon>Dissostichus</taxon>
    </lineage>
</organism>
<protein>
    <recommendedName>
        <fullName evidence="2">SWIM-type domain-containing protein</fullName>
    </recommendedName>
</protein>
<evidence type="ECO:0000313" key="3">
    <source>
        <dbReference type="EMBL" id="KAF3844427.1"/>
    </source>
</evidence>
<evidence type="ECO:0000259" key="2">
    <source>
        <dbReference type="PROSITE" id="PS50966"/>
    </source>
</evidence>
<dbReference type="OrthoDB" id="8929333at2759"/>
<reference evidence="3 4" key="1">
    <citation type="submission" date="2020-03" db="EMBL/GenBank/DDBJ databases">
        <title>Dissostichus mawsoni Genome sequencing and assembly.</title>
        <authorList>
            <person name="Park H."/>
        </authorList>
    </citation>
    <scope>NUCLEOTIDE SEQUENCE [LARGE SCALE GENOMIC DNA]</scope>
    <source>
        <strain evidence="3">DM0001</strain>
        <tissue evidence="3">Muscle</tissue>
    </source>
</reference>
<keyword evidence="1" id="KW-0863">Zinc-finger</keyword>
<comment type="caution">
    <text evidence="3">The sequence shown here is derived from an EMBL/GenBank/DDBJ whole genome shotgun (WGS) entry which is preliminary data.</text>
</comment>
<dbReference type="PROSITE" id="PS50966">
    <property type="entry name" value="ZF_SWIM"/>
    <property type="match status" value="1"/>
</dbReference>
<keyword evidence="4" id="KW-1185">Reference proteome</keyword>
<evidence type="ECO:0000256" key="1">
    <source>
        <dbReference type="PROSITE-ProRule" id="PRU00325"/>
    </source>
</evidence>
<evidence type="ECO:0000313" key="4">
    <source>
        <dbReference type="Proteomes" id="UP000518266"/>
    </source>
</evidence>
<dbReference type="InterPro" id="IPR007527">
    <property type="entry name" value="Znf_SWIM"/>
</dbReference>